<dbReference type="Proteomes" id="UP000838324">
    <property type="component" value="Unassembled WGS sequence"/>
</dbReference>
<feature type="domain" description="HTH deoR-type" evidence="3">
    <location>
        <begin position="2"/>
        <end position="60"/>
    </location>
</feature>
<dbReference type="InterPro" id="IPR028349">
    <property type="entry name" value="PafC-like"/>
</dbReference>
<dbReference type="InterPro" id="IPR036390">
    <property type="entry name" value="WH_DNA-bd_sf"/>
</dbReference>
<sequence>MQISRLLQMTYILLEKGTVTAPELAERFEVSVRTVYRDVEALNQAGIPVYTSQGKGGGIFLSDRFVLNKSLLTDKEQDEILFALQSLAVARLPDSDEVFSKLSSLFRKNSTNWIEVDFSPWGSGRKQKELYTLLKQAILEHKVILFTYLSAAGEQKSRRAAPVKLLFKNRAWYVEAYCFDKVALRTFKITRMSNVGLSDGNGVELSELLQEQERMESAGNSREEIISVNEKPRIPLVLKIEPAGAYRIVDEFKQEDILKQEDGSFRVTSDMPSGEWLIQYLLSYGDLLEVMEPASVRLEMKTRTAKMAEKYLS</sequence>
<protein>
    <recommendedName>
        <fullName evidence="3">HTH deoR-type domain-containing protein</fullName>
    </recommendedName>
</protein>
<evidence type="ECO:0000256" key="2">
    <source>
        <dbReference type="ARBA" id="ARBA00023163"/>
    </source>
</evidence>
<dbReference type="RefSeq" id="WP_341482700.1">
    <property type="nucleotide sequence ID" value="NZ_CAKMMG010000001.1"/>
</dbReference>
<dbReference type="PANTHER" id="PTHR34580">
    <property type="match status" value="1"/>
</dbReference>
<keyword evidence="5" id="KW-1185">Reference proteome</keyword>
<organism evidence="4 5">
    <name type="scientific">Paenibacillus auburnensis</name>
    <dbReference type="NCBI Taxonomy" id="2905649"/>
    <lineage>
        <taxon>Bacteria</taxon>
        <taxon>Bacillati</taxon>
        <taxon>Bacillota</taxon>
        <taxon>Bacilli</taxon>
        <taxon>Bacillales</taxon>
        <taxon>Paenibacillaceae</taxon>
        <taxon>Paenibacillus</taxon>
    </lineage>
</organism>
<evidence type="ECO:0000313" key="4">
    <source>
        <dbReference type="EMBL" id="CAH1193299.1"/>
    </source>
</evidence>
<evidence type="ECO:0000259" key="3">
    <source>
        <dbReference type="PROSITE" id="PS51000"/>
    </source>
</evidence>
<keyword evidence="2" id="KW-0804">Transcription</keyword>
<reference evidence="4" key="1">
    <citation type="submission" date="2022-01" db="EMBL/GenBank/DDBJ databases">
        <authorList>
            <person name="Criscuolo A."/>
        </authorList>
    </citation>
    <scope>NUCLEOTIDE SEQUENCE</scope>
    <source>
        <strain evidence="4">CIP111892</strain>
    </source>
</reference>
<dbReference type="PIRSF" id="PIRSF016838">
    <property type="entry name" value="PafC"/>
    <property type="match status" value="1"/>
</dbReference>
<name>A0ABN8G125_9BACL</name>
<dbReference type="SUPFAM" id="SSF46785">
    <property type="entry name" value="Winged helix' DNA-binding domain"/>
    <property type="match status" value="1"/>
</dbReference>
<dbReference type="Pfam" id="PF25583">
    <property type="entry name" value="WCX"/>
    <property type="match status" value="1"/>
</dbReference>
<dbReference type="EMBL" id="CAKMMG010000001">
    <property type="protein sequence ID" value="CAH1193299.1"/>
    <property type="molecule type" value="Genomic_DNA"/>
</dbReference>
<comment type="caution">
    <text evidence="4">The sequence shown here is derived from an EMBL/GenBank/DDBJ whole genome shotgun (WGS) entry which is preliminary data.</text>
</comment>
<dbReference type="PROSITE" id="PS51000">
    <property type="entry name" value="HTH_DEOR_2"/>
    <property type="match status" value="1"/>
</dbReference>
<gene>
    <name evidence="4" type="ORF">PAECIP111892_01189</name>
</gene>
<evidence type="ECO:0000313" key="5">
    <source>
        <dbReference type="Proteomes" id="UP000838324"/>
    </source>
</evidence>
<dbReference type="InterPro" id="IPR036388">
    <property type="entry name" value="WH-like_DNA-bd_sf"/>
</dbReference>
<dbReference type="PANTHER" id="PTHR34580:SF1">
    <property type="entry name" value="PROTEIN PAFC"/>
    <property type="match status" value="1"/>
</dbReference>
<dbReference type="InterPro" id="IPR051534">
    <property type="entry name" value="CBASS_pafABC_assoc_protein"/>
</dbReference>
<dbReference type="Gene3D" id="1.10.10.10">
    <property type="entry name" value="Winged helix-like DNA-binding domain superfamily/Winged helix DNA-binding domain"/>
    <property type="match status" value="1"/>
</dbReference>
<proteinExistence type="predicted"/>
<dbReference type="Pfam" id="PF08279">
    <property type="entry name" value="HTH_11"/>
    <property type="match status" value="1"/>
</dbReference>
<dbReference type="Pfam" id="PF13280">
    <property type="entry name" value="WYL"/>
    <property type="match status" value="1"/>
</dbReference>
<dbReference type="InterPro" id="IPR026881">
    <property type="entry name" value="WYL_dom"/>
</dbReference>
<accession>A0ABN8G125</accession>
<keyword evidence="1" id="KW-0805">Transcription regulation</keyword>
<dbReference type="InterPro" id="IPR057727">
    <property type="entry name" value="WCX_dom"/>
</dbReference>
<dbReference type="PROSITE" id="PS52050">
    <property type="entry name" value="WYL"/>
    <property type="match status" value="1"/>
</dbReference>
<dbReference type="InterPro" id="IPR013196">
    <property type="entry name" value="HTH_11"/>
</dbReference>
<dbReference type="InterPro" id="IPR001034">
    <property type="entry name" value="DeoR_HTH"/>
</dbReference>
<evidence type="ECO:0000256" key="1">
    <source>
        <dbReference type="ARBA" id="ARBA00023015"/>
    </source>
</evidence>